<evidence type="ECO:0000313" key="2">
    <source>
        <dbReference type="Proteomes" id="UP000308199"/>
    </source>
</evidence>
<name>A0A4S4KEV0_9AGAM</name>
<dbReference type="Proteomes" id="UP000308199">
    <property type="component" value="Unassembled WGS sequence"/>
</dbReference>
<sequence length="165" mass="18431">MFASLKSDQCTPLRVSARCPASFIFKNYKVFSGFTKDSDVLQLGYSMVQLRTIFFLATDESASSQKIRIRLSCSSSLFPSLHSSLPPPPLFAAVDIPRVAVALPMHVSKCDRRLVMDLDSASTPPPPIYSRKSSLSLIDKSLASVRNEAGRVEKVHRRTYYEDIR</sequence>
<protein>
    <submittedName>
        <fullName evidence="1">Uncharacterized protein</fullName>
    </submittedName>
</protein>
<proteinExistence type="predicted"/>
<keyword evidence="2" id="KW-1185">Reference proteome</keyword>
<dbReference type="AlphaFoldDB" id="A0A4S4KEV0"/>
<gene>
    <name evidence="1" type="ORF">EW145_g7737</name>
</gene>
<reference evidence="1 2" key="1">
    <citation type="submission" date="2019-02" db="EMBL/GenBank/DDBJ databases">
        <title>Genome sequencing of the rare red list fungi Phellinidium pouzarii.</title>
        <authorList>
            <person name="Buettner E."/>
            <person name="Kellner H."/>
        </authorList>
    </citation>
    <scope>NUCLEOTIDE SEQUENCE [LARGE SCALE GENOMIC DNA]</scope>
    <source>
        <strain evidence="1 2">DSM 108285</strain>
    </source>
</reference>
<dbReference type="EMBL" id="SGPK01000857">
    <property type="protein sequence ID" value="THG96681.1"/>
    <property type="molecule type" value="Genomic_DNA"/>
</dbReference>
<accession>A0A4S4KEV0</accession>
<evidence type="ECO:0000313" key="1">
    <source>
        <dbReference type="EMBL" id="THG96681.1"/>
    </source>
</evidence>
<organism evidence="1 2">
    <name type="scientific">Phellinidium pouzarii</name>
    <dbReference type="NCBI Taxonomy" id="167371"/>
    <lineage>
        <taxon>Eukaryota</taxon>
        <taxon>Fungi</taxon>
        <taxon>Dikarya</taxon>
        <taxon>Basidiomycota</taxon>
        <taxon>Agaricomycotina</taxon>
        <taxon>Agaricomycetes</taxon>
        <taxon>Hymenochaetales</taxon>
        <taxon>Hymenochaetaceae</taxon>
        <taxon>Phellinidium</taxon>
    </lineage>
</organism>
<comment type="caution">
    <text evidence="1">The sequence shown here is derived from an EMBL/GenBank/DDBJ whole genome shotgun (WGS) entry which is preliminary data.</text>
</comment>